<dbReference type="InterPro" id="IPR043129">
    <property type="entry name" value="ATPase_NBD"/>
</dbReference>
<protein>
    <submittedName>
        <fullName evidence="4">Putative ROK-family transcriptional regulator</fullName>
    </submittedName>
</protein>
<keyword evidence="5" id="KW-1185">Reference proteome</keyword>
<evidence type="ECO:0000256" key="1">
    <source>
        <dbReference type="ARBA" id="ARBA00002486"/>
    </source>
</evidence>
<dbReference type="AlphaFoldDB" id="A0A0M2NDN1"/>
<dbReference type="EMBL" id="LAYJ01000112">
    <property type="protein sequence ID" value="KKI50293.1"/>
    <property type="molecule type" value="Genomic_DNA"/>
</dbReference>
<comment type="function">
    <text evidence="1">Transcriptional repressor of xylose-utilizing enzymes.</text>
</comment>
<evidence type="ECO:0000313" key="5">
    <source>
        <dbReference type="Proteomes" id="UP000034076"/>
    </source>
</evidence>
<dbReference type="InterPro" id="IPR036390">
    <property type="entry name" value="WH_DNA-bd_sf"/>
</dbReference>
<organism evidence="4 5">
    <name type="scientific">Christensenella hongkongensis</name>
    <dbReference type="NCBI Taxonomy" id="270498"/>
    <lineage>
        <taxon>Bacteria</taxon>
        <taxon>Bacillati</taxon>
        <taxon>Bacillota</taxon>
        <taxon>Clostridia</taxon>
        <taxon>Christensenellales</taxon>
        <taxon>Christensenellaceae</taxon>
        <taxon>Christensenella</taxon>
    </lineage>
</organism>
<dbReference type="STRING" id="270498.CHK_2356"/>
<name>A0A0M2NDN1_9FIRM</name>
<evidence type="ECO:0000313" key="4">
    <source>
        <dbReference type="EMBL" id="KKI50293.1"/>
    </source>
</evidence>
<gene>
    <name evidence="4" type="ORF">CHK_2356</name>
</gene>
<dbReference type="InterPro" id="IPR000600">
    <property type="entry name" value="ROK"/>
</dbReference>
<dbReference type="SUPFAM" id="SSF46785">
    <property type="entry name" value="Winged helix' DNA-binding domain"/>
    <property type="match status" value="1"/>
</dbReference>
<dbReference type="Gene3D" id="3.30.420.40">
    <property type="match status" value="2"/>
</dbReference>
<reference evidence="4 5" key="1">
    <citation type="submission" date="2015-04" db="EMBL/GenBank/DDBJ databases">
        <title>Draft genome sequence of bacteremic isolate Catabacter hongkongensis type strain HKU16T.</title>
        <authorList>
            <person name="Lau S.K."/>
            <person name="Teng J.L."/>
            <person name="Huang Y."/>
            <person name="Curreem S.O."/>
            <person name="Tsui S.K."/>
            <person name="Woo P.C."/>
        </authorList>
    </citation>
    <scope>NUCLEOTIDE SEQUENCE [LARGE SCALE GENOMIC DNA]</scope>
    <source>
        <strain evidence="4 5">HKU16</strain>
    </source>
</reference>
<sequence>MASKNINSAKMKENNIQLVFDAIRENEKISRKDLARKLGLTSATITNIVNHLLRENYLVESGLEESSGGRKPILLSLNKAAHYLIGIELSSVRINCVLTDFRANIIGEIHLDIDAAAGKDVIIEQIIHVLESIIAENGLHREQVIGIGLITPGPCDFEKNLIINPPNLPGWHNVPIKQIVEERIGIPVEFEKETAAAAMCEYWFGQAKDSKCLFLCSVMQSGIGSSVLIDGKIFHGFCSGSGEIGHMMVDMNGPQCACGNYGCLEALADGKALVRSVRQKLKTDAAFCREYGVEEVDALELEDVCARAEDGERLFAEEVAACAKYVGIALCNIIVALSPDTIILTGALADHSPFFMRELKQFIKGRTYPQHTEKINIYHSSFGRNIDALGGVALVFERIFKS</sequence>
<dbReference type="RefSeq" id="WP_046444154.1">
    <property type="nucleotide sequence ID" value="NZ_LAYJ01000112.1"/>
</dbReference>
<dbReference type="InterPro" id="IPR036388">
    <property type="entry name" value="WH-like_DNA-bd_sf"/>
</dbReference>
<dbReference type="PANTHER" id="PTHR18964">
    <property type="entry name" value="ROK (REPRESSOR, ORF, KINASE) FAMILY"/>
    <property type="match status" value="1"/>
</dbReference>
<evidence type="ECO:0000256" key="3">
    <source>
        <dbReference type="ARBA" id="ARBA00022629"/>
    </source>
</evidence>
<comment type="caution">
    <text evidence="4">The sequence shown here is derived from an EMBL/GenBank/DDBJ whole genome shotgun (WGS) entry which is preliminary data.</text>
</comment>
<keyword evidence="3" id="KW-0119">Carbohydrate metabolism</keyword>
<dbReference type="CDD" id="cd00093">
    <property type="entry name" value="HTH_XRE"/>
    <property type="match status" value="1"/>
</dbReference>
<dbReference type="Proteomes" id="UP000034076">
    <property type="component" value="Unassembled WGS sequence"/>
</dbReference>
<dbReference type="GO" id="GO:0042732">
    <property type="term" value="P:D-xylose metabolic process"/>
    <property type="evidence" value="ECO:0007669"/>
    <property type="project" value="UniProtKB-KW"/>
</dbReference>
<dbReference type="Gene3D" id="1.10.10.10">
    <property type="entry name" value="Winged helix-like DNA-binding domain superfamily/Winged helix DNA-binding domain"/>
    <property type="match status" value="1"/>
</dbReference>
<proteinExistence type="inferred from homology"/>
<dbReference type="OrthoDB" id="9796533at2"/>
<dbReference type="SUPFAM" id="SSF53067">
    <property type="entry name" value="Actin-like ATPase domain"/>
    <property type="match status" value="1"/>
</dbReference>
<accession>A0A0M2NDN1</accession>
<comment type="similarity">
    <text evidence="2">Belongs to the ROK (NagC/XylR) family.</text>
</comment>
<keyword evidence="3" id="KW-0859">Xylose metabolism</keyword>
<dbReference type="InterPro" id="IPR001387">
    <property type="entry name" value="Cro/C1-type_HTH"/>
</dbReference>
<evidence type="ECO:0000256" key="2">
    <source>
        <dbReference type="ARBA" id="ARBA00006479"/>
    </source>
</evidence>
<dbReference type="Pfam" id="PF00480">
    <property type="entry name" value="ROK"/>
    <property type="match status" value="1"/>
</dbReference>
<dbReference type="PANTHER" id="PTHR18964:SF149">
    <property type="entry name" value="BIFUNCTIONAL UDP-N-ACETYLGLUCOSAMINE 2-EPIMERASE_N-ACETYLMANNOSAMINE KINASE"/>
    <property type="match status" value="1"/>
</dbReference>
<dbReference type="Pfam" id="PF13412">
    <property type="entry name" value="HTH_24"/>
    <property type="match status" value="1"/>
</dbReference>